<dbReference type="EMBL" id="PUHW01000380">
    <property type="protein sequence ID" value="KAG0686781.1"/>
    <property type="molecule type" value="Genomic_DNA"/>
</dbReference>
<dbReference type="AlphaFoldDB" id="A0A9P6WGN8"/>
<evidence type="ECO:0000313" key="3">
    <source>
        <dbReference type="EMBL" id="KAG0686781.1"/>
    </source>
</evidence>
<feature type="compositionally biased region" description="Polar residues" evidence="1">
    <location>
        <begin position="68"/>
        <end position="78"/>
    </location>
</feature>
<evidence type="ECO:0000259" key="2">
    <source>
        <dbReference type="Pfam" id="PF14616"/>
    </source>
</evidence>
<dbReference type="Pfam" id="PF14616">
    <property type="entry name" value="Rua1_C"/>
    <property type="match status" value="1"/>
</dbReference>
<organism evidence="3 4">
    <name type="scientific">Pichia californica</name>
    <dbReference type="NCBI Taxonomy" id="460514"/>
    <lineage>
        <taxon>Eukaryota</taxon>
        <taxon>Fungi</taxon>
        <taxon>Dikarya</taxon>
        <taxon>Ascomycota</taxon>
        <taxon>Saccharomycotina</taxon>
        <taxon>Pichiomycetes</taxon>
        <taxon>Pichiales</taxon>
        <taxon>Pichiaceae</taxon>
        <taxon>Pichia</taxon>
    </lineage>
</organism>
<gene>
    <name evidence="3" type="ORF">C6P40_003396</name>
</gene>
<proteinExistence type="predicted"/>
<comment type="caution">
    <text evidence="3">The sequence shown here is derived from an EMBL/GenBank/DDBJ whole genome shotgun (WGS) entry which is preliminary data.</text>
</comment>
<evidence type="ECO:0000313" key="4">
    <source>
        <dbReference type="Proteomes" id="UP000697127"/>
    </source>
</evidence>
<name>A0A9P6WGN8_9ASCO</name>
<dbReference type="Proteomes" id="UP000697127">
    <property type="component" value="Unassembled WGS sequence"/>
</dbReference>
<feature type="region of interest" description="Disordered" evidence="1">
    <location>
        <begin position="64"/>
        <end position="84"/>
    </location>
</feature>
<sequence length="502" mass="57700">MDESANMNSVPLNVLEEIIRQMTPLSTNNFNLESVETNLLPHCNSVSSIKPEDGNSDIMETLSHRNSTDTTATSSTEGIDNLSNNNNNNNNNLLYDHLLFNENLSCDEKALFDPYSSLCGTNTSDDGVYLTATPSQLYLTPKNEILNNFSNQDYIHYNCNNQYYKSLKNESKNNFSKINKISNKNLNYFENSNNKMMLLEAESEHFINVEQLSEFENISTPKAIFEVKCIKKSDIEYIEKDIKNESNDDLIKNVEYIENNSPKDILDTPDSNISLNNNDNDYDDDYYDNDDIIPENCLPNVCKSIMDMSKLEEASHICDGCFEISKVSYGCSKQIIKQLPNVKIYKEYNTPNEYNLEFARIHGDSEYVYIESEAKTGYEPHVKRYSTEIQYNAKGKRMKRDYPSLCPYCKISESKKFDSLFYERNNSCYRGHLINTHGVNSKGDVVKVPNSGFVCYKQAKNGWSKTVGFKCPYNSCDTCFLKGDKAHGFHEYIRHWNKVHLE</sequence>
<protein>
    <recommendedName>
        <fullName evidence="2">Transcription regulator Rua1 C-terminal domain-containing protein</fullName>
    </recommendedName>
</protein>
<reference evidence="3" key="1">
    <citation type="submission" date="2020-11" db="EMBL/GenBank/DDBJ databases">
        <title>Kefir isolates.</title>
        <authorList>
            <person name="Marcisauskas S."/>
            <person name="Kim Y."/>
            <person name="Blasche S."/>
        </authorList>
    </citation>
    <scope>NUCLEOTIDE SEQUENCE</scope>
    <source>
        <strain evidence="3">Olga-1</strain>
    </source>
</reference>
<feature type="domain" description="Transcription regulator Rua1 C-terminal" evidence="2">
    <location>
        <begin position="376"/>
        <end position="500"/>
    </location>
</feature>
<dbReference type="InterPro" id="IPR028012">
    <property type="entry name" value="Rua1_C"/>
</dbReference>
<evidence type="ECO:0000256" key="1">
    <source>
        <dbReference type="SAM" id="MobiDB-lite"/>
    </source>
</evidence>
<keyword evidence="4" id="KW-1185">Reference proteome</keyword>
<accession>A0A9P6WGN8</accession>